<evidence type="ECO:0000256" key="5">
    <source>
        <dbReference type="ARBA" id="ARBA00012643"/>
    </source>
</evidence>
<dbReference type="GO" id="GO:0008254">
    <property type="term" value="F:3'-nucleotidase activity"/>
    <property type="evidence" value="ECO:0007669"/>
    <property type="project" value="TreeGrafter"/>
</dbReference>
<dbReference type="PANTHER" id="PTHR30457">
    <property type="entry name" value="5'-NUCLEOTIDASE SURE"/>
    <property type="match status" value="1"/>
</dbReference>
<evidence type="ECO:0000256" key="7">
    <source>
        <dbReference type="ARBA" id="ARBA00022723"/>
    </source>
</evidence>
<dbReference type="InterPro" id="IPR036523">
    <property type="entry name" value="SurE-like_sf"/>
</dbReference>
<dbReference type="NCBIfam" id="NF001490">
    <property type="entry name" value="PRK00346.1-4"/>
    <property type="match status" value="1"/>
</dbReference>
<dbReference type="AlphaFoldDB" id="A0A381V6S6"/>
<comment type="catalytic activity">
    <reaction evidence="1">
        <text>a ribonucleoside 5'-phosphate + H2O = a ribonucleoside + phosphate</text>
        <dbReference type="Rhea" id="RHEA:12484"/>
        <dbReference type="ChEBI" id="CHEBI:15377"/>
        <dbReference type="ChEBI" id="CHEBI:18254"/>
        <dbReference type="ChEBI" id="CHEBI:43474"/>
        <dbReference type="ChEBI" id="CHEBI:58043"/>
        <dbReference type="EC" id="3.1.3.5"/>
    </reaction>
</comment>
<dbReference type="InterPro" id="IPR030048">
    <property type="entry name" value="SurE"/>
</dbReference>
<dbReference type="GO" id="GO:0005737">
    <property type="term" value="C:cytoplasm"/>
    <property type="evidence" value="ECO:0007669"/>
    <property type="project" value="UniProtKB-SubCell"/>
</dbReference>
<sequence>MEILLSNDDGYYSKGIRELGKVLSDSATITIVAPETNCSGASSSLTLKNPLRIRKFQSNGYYVNGTPSDCVYLALTSIVESKPDLVISGINFGQNLGDDVLYSGTVGAAMGGRFVDVPCLAISITSLKPQYLETAVTVTKLLVDNYINNRSLPNQVYNINIPDIPYEELQEPLLTRLGKRDTQEAMTRPDKDRYGDTIYWVGGPPPPKDASEGTDFFAVQNNHISITPLVTDLTDYQSLSAKDHSKDGSVQGWIAHLSNELF</sequence>
<dbReference type="Pfam" id="PF01975">
    <property type="entry name" value="SurE"/>
    <property type="match status" value="1"/>
</dbReference>
<gene>
    <name evidence="11" type="ORF">METZ01_LOCUS88221</name>
</gene>
<evidence type="ECO:0000256" key="6">
    <source>
        <dbReference type="ARBA" id="ARBA00022490"/>
    </source>
</evidence>
<proteinExistence type="inferred from homology"/>
<comment type="cofactor">
    <cofactor evidence="2">
        <name>Mg(2+)</name>
        <dbReference type="ChEBI" id="CHEBI:18420"/>
    </cofactor>
</comment>
<keyword evidence="9" id="KW-0378">Hydrolase</keyword>
<dbReference type="EC" id="3.1.3.5" evidence="5"/>
<dbReference type="FunFam" id="3.40.1210.10:FF:000001">
    <property type="entry name" value="5'/3'-nucleotidase SurE"/>
    <property type="match status" value="1"/>
</dbReference>
<organism evidence="11">
    <name type="scientific">marine metagenome</name>
    <dbReference type="NCBI Taxonomy" id="408172"/>
    <lineage>
        <taxon>unclassified sequences</taxon>
        <taxon>metagenomes</taxon>
        <taxon>ecological metagenomes</taxon>
    </lineage>
</organism>
<dbReference type="HAMAP" id="MF_00060">
    <property type="entry name" value="SurE"/>
    <property type="match status" value="1"/>
</dbReference>
<evidence type="ECO:0000256" key="4">
    <source>
        <dbReference type="ARBA" id="ARBA00011062"/>
    </source>
</evidence>
<dbReference type="InterPro" id="IPR002828">
    <property type="entry name" value="SurE-like_Pase/nucleotidase"/>
</dbReference>
<evidence type="ECO:0000259" key="10">
    <source>
        <dbReference type="Pfam" id="PF01975"/>
    </source>
</evidence>
<comment type="subcellular location">
    <subcellularLocation>
        <location evidence="3">Cytoplasm</location>
    </subcellularLocation>
</comment>
<keyword evidence="8" id="KW-0547">Nucleotide-binding</keyword>
<dbReference type="SUPFAM" id="SSF64167">
    <property type="entry name" value="SurE-like"/>
    <property type="match status" value="1"/>
</dbReference>
<evidence type="ECO:0000256" key="8">
    <source>
        <dbReference type="ARBA" id="ARBA00022741"/>
    </source>
</evidence>
<dbReference type="EMBL" id="UINC01007850">
    <property type="protein sequence ID" value="SVA35367.1"/>
    <property type="molecule type" value="Genomic_DNA"/>
</dbReference>
<comment type="similarity">
    <text evidence="4">Belongs to the SurE nucleotidase family.</text>
</comment>
<keyword evidence="6" id="KW-0963">Cytoplasm</keyword>
<dbReference type="GO" id="GO:0000166">
    <property type="term" value="F:nucleotide binding"/>
    <property type="evidence" value="ECO:0007669"/>
    <property type="project" value="UniProtKB-KW"/>
</dbReference>
<dbReference type="PANTHER" id="PTHR30457:SF12">
    <property type="entry name" value="5'_3'-NUCLEOTIDASE SURE"/>
    <property type="match status" value="1"/>
</dbReference>
<accession>A0A381V6S6</accession>
<evidence type="ECO:0000256" key="9">
    <source>
        <dbReference type="ARBA" id="ARBA00022801"/>
    </source>
</evidence>
<evidence type="ECO:0000256" key="1">
    <source>
        <dbReference type="ARBA" id="ARBA00000815"/>
    </source>
</evidence>
<evidence type="ECO:0000313" key="11">
    <source>
        <dbReference type="EMBL" id="SVA35367.1"/>
    </source>
</evidence>
<keyword evidence="7" id="KW-0479">Metal-binding</keyword>
<dbReference type="GO" id="GO:0004309">
    <property type="term" value="F:exopolyphosphatase activity"/>
    <property type="evidence" value="ECO:0007669"/>
    <property type="project" value="TreeGrafter"/>
</dbReference>
<dbReference type="NCBIfam" id="TIGR00087">
    <property type="entry name" value="surE"/>
    <property type="match status" value="1"/>
</dbReference>
<evidence type="ECO:0000256" key="2">
    <source>
        <dbReference type="ARBA" id="ARBA00001946"/>
    </source>
</evidence>
<name>A0A381V6S6_9ZZZZ</name>
<dbReference type="Gene3D" id="3.40.1210.10">
    <property type="entry name" value="Survival protein SurE-like phosphatase/nucleotidase"/>
    <property type="match status" value="1"/>
</dbReference>
<dbReference type="NCBIfam" id="NF001489">
    <property type="entry name" value="PRK00346.1-3"/>
    <property type="match status" value="1"/>
</dbReference>
<reference evidence="11" key="1">
    <citation type="submission" date="2018-05" db="EMBL/GenBank/DDBJ databases">
        <authorList>
            <person name="Lanie J.A."/>
            <person name="Ng W.-L."/>
            <person name="Kazmierczak K.M."/>
            <person name="Andrzejewski T.M."/>
            <person name="Davidsen T.M."/>
            <person name="Wayne K.J."/>
            <person name="Tettelin H."/>
            <person name="Glass J.I."/>
            <person name="Rusch D."/>
            <person name="Podicherti R."/>
            <person name="Tsui H.-C.T."/>
            <person name="Winkler M.E."/>
        </authorList>
    </citation>
    <scope>NUCLEOTIDE SEQUENCE</scope>
</reference>
<dbReference type="GO" id="GO:0046872">
    <property type="term" value="F:metal ion binding"/>
    <property type="evidence" value="ECO:0007669"/>
    <property type="project" value="UniProtKB-KW"/>
</dbReference>
<dbReference type="GO" id="GO:0008253">
    <property type="term" value="F:5'-nucleotidase activity"/>
    <property type="evidence" value="ECO:0007669"/>
    <property type="project" value="UniProtKB-EC"/>
</dbReference>
<evidence type="ECO:0000256" key="3">
    <source>
        <dbReference type="ARBA" id="ARBA00004496"/>
    </source>
</evidence>
<feature type="domain" description="Survival protein SurE-like phosphatase/nucleotidase" evidence="10">
    <location>
        <begin position="3"/>
        <end position="183"/>
    </location>
</feature>
<protein>
    <recommendedName>
        <fullName evidence="5">5'-nucleotidase</fullName>
        <ecNumber evidence="5">3.1.3.5</ecNumber>
    </recommendedName>
</protein>